<keyword evidence="1" id="KW-0812">Transmembrane</keyword>
<protein>
    <submittedName>
        <fullName evidence="2">Uncharacterized protein</fullName>
    </submittedName>
</protein>
<feature type="transmembrane region" description="Helical" evidence="1">
    <location>
        <begin position="186"/>
        <end position="211"/>
    </location>
</feature>
<organism evidence="2 3">
    <name type="scientific">Steinernema hermaphroditum</name>
    <dbReference type="NCBI Taxonomy" id="289476"/>
    <lineage>
        <taxon>Eukaryota</taxon>
        <taxon>Metazoa</taxon>
        <taxon>Ecdysozoa</taxon>
        <taxon>Nematoda</taxon>
        <taxon>Chromadorea</taxon>
        <taxon>Rhabditida</taxon>
        <taxon>Tylenchina</taxon>
        <taxon>Panagrolaimomorpha</taxon>
        <taxon>Strongyloidoidea</taxon>
        <taxon>Steinernematidae</taxon>
        <taxon>Steinernema</taxon>
    </lineage>
</organism>
<evidence type="ECO:0000313" key="3">
    <source>
        <dbReference type="Proteomes" id="UP001175271"/>
    </source>
</evidence>
<evidence type="ECO:0000313" key="2">
    <source>
        <dbReference type="EMBL" id="KAK0402528.1"/>
    </source>
</evidence>
<dbReference type="Pfam" id="PF10318">
    <property type="entry name" value="7TM_GPCR_Srh"/>
    <property type="match status" value="1"/>
</dbReference>
<dbReference type="Proteomes" id="UP001175271">
    <property type="component" value="Unassembled WGS sequence"/>
</dbReference>
<comment type="caution">
    <text evidence="2">The sequence shown here is derived from an EMBL/GenBank/DDBJ whole genome shotgun (WGS) entry which is preliminary data.</text>
</comment>
<keyword evidence="1" id="KW-0472">Membrane</keyword>
<feature type="transmembrane region" description="Helical" evidence="1">
    <location>
        <begin position="269"/>
        <end position="292"/>
    </location>
</feature>
<keyword evidence="3" id="KW-1185">Reference proteome</keyword>
<dbReference type="InterPro" id="IPR019422">
    <property type="entry name" value="7TM_GPCR_serpentine_rcpt_Srh"/>
</dbReference>
<feature type="transmembrane region" description="Helical" evidence="1">
    <location>
        <begin position="132"/>
        <end position="158"/>
    </location>
</feature>
<keyword evidence="1" id="KW-1133">Transmembrane helix</keyword>
<dbReference type="EMBL" id="JAUCMV010000004">
    <property type="protein sequence ID" value="KAK0402528.1"/>
    <property type="molecule type" value="Genomic_DNA"/>
</dbReference>
<name>A0AA39LMD4_9BILA</name>
<feature type="transmembrane region" description="Helical" evidence="1">
    <location>
        <begin position="14"/>
        <end position="34"/>
    </location>
</feature>
<proteinExistence type="predicted"/>
<reference evidence="2" key="1">
    <citation type="submission" date="2023-06" db="EMBL/GenBank/DDBJ databases">
        <title>Genomic analysis of the entomopathogenic nematode Steinernema hermaphroditum.</title>
        <authorList>
            <person name="Schwarz E.M."/>
            <person name="Heppert J.K."/>
            <person name="Baniya A."/>
            <person name="Schwartz H.T."/>
            <person name="Tan C.-H."/>
            <person name="Antoshechkin I."/>
            <person name="Sternberg P.W."/>
            <person name="Goodrich-Blair H."/>
            <person name="Dillman A.R."/>
        </authorList>
    </citation>
    <scope>NUCLEOTIDE SEQUENCE</scope>
    <source>
        <strain evidence="2">PS9179</strain>
        <tissue evidence="2">Whole animal</tissue>
    </source>
</reference>
<feature type="transmembrane region" description="Helical" evidence="1">
    <location>
        <begin position="232"/>
        <end position="263"/>
    </location>
</feature>
<evidence type="ECO:0000256" key="1">
    <source>
        <dbReference type="SAM" id="Phobius"/>
    </source>
</evidence>
<gene>
    <name evidence="2" type="ORF">QR680_016385</name>
</gene>
<feature type="transmembrane region" description="Helical" evidence="1">
    <location>
        <begin position="46"/>
        <end position="71"/>
    </location>
</feature>
<dbReference type="PANTHER" id="PTHR46891">
    <property type="entry name" value="SERPENTINE RECEPTOR, CLASS H-RELATED"/>
    <property type="match status" value="1"/>
</dbReference>
<dbReference type="AlphaFoldDB" id="A0AA39LMD4"/>
<dbReference type="SUPFAM" id="SSF81321">
    <property type="entry name" value="Family A G protein-coupled receptor-like"/>
    <property type="match status" value="1"/>
</dbReference>
<sequence>MSTPELVDSLYDRALDVSAVIHFPLKLFSMYIIIKHSPKNMGALSYFLLNVMAWNLVGNVCGTILHIHPLFPAVCFRADGPLVLLTKNENVAKYLFVGIFTSLLNCALALSFVFPYRYFAVVYPHTVNKMRYAICVGATCVHILVSIFCFVANEFFIISNVDYPEKDDLPSTGASFCFWPGGWKKYVMASGFFVAMLAFGSSITVFSYLLRRHLTNVRSSLSKQTLELHRKFLAYLLVITAVPLIFGGVPIIAYLLCALFPSFRFSREIAMTCALIIMNHGAIYSFVSIVTFKPYCKAARNLLVRRFCNDVKVFQASKVWYKKGADINS</sequence>
<feature type="transmembrane region" description="Helical" evidence="1">
    <location>
        <begin position="91"/>
        <end position="120"/>
    </location>
</feature>
<accession>A0AA39LMD4</accession>